<feature type="compositionally biased region" description="Low complexity" evidence="1">
    <location>
        <begin position="237"/>
        <end position="249"/>
    </location>
</feature>
<evidence type="ECO:0000256" key="1">
    <source>
        <dbReference type="SAM" id="MobiDB-lite"/>
    </source>
</evidence>
<keyword evidence="2" id="KW-1133">Transmembrane helix</keyword>
<feature type="region of interest" description="Disordered" evidence="1">
    <location>
        <begin position="229"/>
        <end position="274"/>
    </location>
</feature>
<accession>A0A9W9CVH9</accession>
<keyword evidence="2" id="KW-0812">Transmembrane</keyword>
<organism evidence="3 4">
    <name type="scientific">Gnomoniopsis smithogilvyi</name>
    <dbReference type="NCBI Taxonomy" id="1191159"/>
    <lineage>
        <taxon>Eukaryota</taxon>
        <taxon>Fungi</taxon>
        <taxon>Dikarya</taxon>
        <taxon>Ascomycota</taxon>
        <taxon>Pezizomycotina</taxon>
        <taxon>Sordariomycetes</taxon>
        <taxon>Sordariomycetidae</taxon>
        <taxon>Diaporthales</taxon>
        <taxon>Gnomoniaceae</taxon>
        <taxon>Gnomoniopsis</taxon>
    </lineage>
</organism>
<feature type="region of interest" description="Disordered" evidence="1">
    <location>
        <begin position="74"/>
        <end position="124"/>
    </location>
</feature>
<protein>
    <submittedName>
        <fullName evidence="3">Uncharacterized protein</fullName>
    </submittedName>
</protein>
<dbReference type="AlphaFoldDB" id="A0A9W9CVH9"/>
<proteinExistence type="predicted"/>
<name>A0A9W9CVH9_9PEZI</name>
<dbReference type="OrthoDB" id="5244980at2759"/>
<comment type="caution">
    <text evidence="3">The sequence shown here is derived from an EMBL/GenBank/DDBJ whole genome shotgun (WGS) entry which is preliminary data.</text>
</comment>
<keyword evidence="2" id="KW-0472">Membrane</keyword>
<dbReference type="EMBL" id="JAPEVB010000004">
    <property type="protein sequence ID" value="KAJ4388881.1"/>
    <property type="molecule type" value="Genomic_DNA"/>
</dbReference>
<dbReference type="Proteomes" id="UP001140453">
    <property type="component" value="Unassembled WGS sequence"/>
</dbReference>
<feature type="compositionally biased region" description="Polar residues" evidence="1">
    <location>
        <begin position="264"/>
        <end position="274"/>
    </location>
</feature>
<evidence type="ECO:0000313" key="4">
    <source>
        <dbReference type="Proteomes" id="UP001140453"/>
    </source>
</evidence>
<keyword evidence="4" id="KW-1185">Reference proteome</keyword>
<evidence type="ECO:0000313" key="3">
    <source>
        <dbReference type="EMBL" id="KAJ4388881.1"/>
    </source>
</evidence>
<evidence type="ECO:0000256" key="2">
    <source>
        <dbReference type="SAM" id="Phobius"/>
    </source>
</evidence>
<feature type="transmembrane region" description="Helical" evidence="2">
    <location>
        <begin position="45"/>
        <end position="69"/>
    </location>
</feature>
<sequence>MDITALKKPAHANSTLLSSDTTTWVPFQRTKYVRSETLSPEDNGIIIGSTLGGTALILVCLAVVLYPIWQRRRHSTASGTPKRTPGRFSKSCASPMPRPSDVDPGRLHRVRPVTPSPRRLGPINASVPSSANLFDSISMGWDLEKAHVHTPSGHPAIAWRGDIFSNDLSPMTSKVEKPPTRQAEPSISSTFAAEMSSLLESISIKSSYSSLRSSGAVLGVPARLQTPLSVQKLRQDSSTTSAGATKGSVSDGGAGGPIVPLSKVASNFSSMEEN</sequence>
<gene>
    <name evidence="3" type="ORF">N0V93_006342</name>
</gene>
<reference evidence="3" key="1">
    <citation type="submission" date="2022-10" db="EMBL/GenBank/DDBJ databases">
        <title>Tapping the CABI collections for fungal endophytes: first genome assemblies for Collariella, Neodidymelliopsis, Ascochyta clinopodiicola, Didymella pomorum, Didymosphaeria variabile, Neocosmospora piperis and Neocucurbitaria cava.</title>
        <authorList>
            <person name="Hill R."/>
        </authorList>
    </citation>
    <scope>NUCLEOTIDE SEQUENCE</scope>
    <source>
        <strain evidence="3">IMI 355082</strain>
    </source>
</reference>